<protein>
    <submittedName>
        <fullName evidence="2">Uncharacterized protein</fullName>
    </submittedName>
</protein>
<feature type="transmembrane region" description="Helical" evidence="1">
    <location>
        <begin position="63"/>
        <end position="83"/>
    </location>
</feature>
<dbReference type="OrthoDB" id="4333544at2"/>
<evidence type="ECO:0000313" key="2">
    <source>
        <dbReference type="EMBL" id="EDY59020.1"/>
    </source>
</evidence>
<proteinExistence type="predicted"/>
<name>B5I1R5_STRX2</name>
<keyword evidence="1" id="KW-0812">Transmembrane</keyword>
<keyword evidence="1" id="KW-1133">Transmembrane helix</keyword>
<reference evidence="2" key="1">
    <citation type="submission" date="2009-10" db="EMBL/GenBank/DDBJ databases">
        <title>The genome sequence of Streptomyces sviceus strain ATCC 29083.</title>
        <authorList>
            <consortium name="The Broad Institute Genome Sequencing Platform"/>
            <consortium name="Broad Institute Microbial Sequencing Center"/>
            <person name="Fischbach M."/>
            <person name="Godfrey P."/>
            <person name="Ward D."/>
            <person name="Young S."/>
            <person name="Zeng Q."/>
            <person name="Koehrsen M."/>
            <person name="Alvarado L."/>
            <person name="Berlin A.M."/>
            <person name="Bochicchio J."/>
            <person name="Borenstein D."/>
            <person name="Chapman S.B."/>
            <person name="Chen Z."/>
            <person name="Engels R."/>
            <person name="Freedman E."/>
            <person name="Gellesch M."/>
            <person name="Goldberg J."/>
            <person name="Griggs A."/>
            <person name="Gujja S."/>
            <person name="Heilman E.R."/>
            <person name="Heiman D.I."/>
            <person name="Hepburn T.A."/>
            <person name="Howarth C."/>
            <person name="Jen D."/>
            <person name="Larson L."/>
            <person name="Lewis B."/>
            <person name="Mehta T."/>
            <person name="Park D."/>
            <person name="Pearson M."/>
            <person name="Richards J."/>
            <person name="Roberts A."/>
            <person name="Saif S."/>
            <person name="Shea T.D."/>
            <person name="Shenoy N."/>
            <person name="Sisk P."/>
            <person name="Stolte C."/>
            <person name="Sykes S.N."/>
            <person name="Thomson T."/>
            <person name="Walk T."/>
            <person name="White J."/>
            <person name="Yandava C."/>
            <person name="Straight P."/>
            <person name="Clardy J."/>
            <person name="Hung D."/>
            <person name="Kolter R."/>
            <person name="Mekalanos J."/>
            <person name="Walker S."/>
            <person name="Walsh C.T."/>
            <person name="Wieland-Brown L.C."/>
            <person name="Haas B."/>
            <person name="Nusbaum C."/>
            <person name="Birren B."/>
        </authorList>
    </citation>
    <scope>NUCLEOTIDE SEQUENCE [LARGE SCALE GENOMIC DNA]</scope>
    <source>
        <strain evidence="2">ATCC 29083</strain>
    </source>
</reference>
<keyword evidence="1" id="KW-0472">Membrane</keyword>
<gene>
    <name evidence="2" type="ORF">SSEG_05600</name>
</gene>
<dbReference type="Proteomes" id="UP000002785">
    <property type="component" value="Chromosome"/>
</dbReference>
<evidence type="ECO:0000313" key="3">
    <source>
        <dbReference type="Proteomes" id="UP000002785"/>
    </source>
</evidence>
<dbReference type="AlphaFoldDB" id="B5I1R5"/>
<evidence type="ECO:0000256" key="1">
    <source>
        <dbReference type="SAM" id="Phobius"/>
    </source>
</evidence>
<dbReference type="HOGENOM" id="CLU_2412018_0_0_11"/>
<accession>B5I1R5</accession>
<keyword evidence="3" id="KW-1185">Reference proteome</keyword>
<organism evidence="2 3">
    <name type="scientific">Streptomyces sviceus (strain ATCC 29083 / DSM 924 / JCM 4929 / NBRC 13980 / NCIMB 11184 / NRRL 5439 / UC 5370)</name>
    <dbReference type="NCBI Taxonomy" id="463191"/>
    <lineage>
        <taxon>Bacteria</taxon>
        <taxon>Bacillati</taxon>
        <taxon>Actinomycetota</taxon>
        <taxon>Actinomycetes</taxon>
        <taxon>Kitasatosporales</taxon>
        <taxon>Streptomycetaceae</taxon>
        <taxon>Streptomyces</taxon>
    </lineage>
</organism>
<dbReference type="RefSeq" id="WP_007380374.1">
    <property type="nucleotide sequence ID" value="NZ_CM000951.1"/>
</dbReference>
<dbReference type="EMBL" id="CM000951">
    <property type="protein sequence ID" value="EDY59020.1"/>
    <property type="molecule type" value="Genomic_DNA"/>
</dbReference>
<sequence>MLFIAGGQTVYQLSEKFGESDAIVWIGLLVIWSVSAKWRQPAVAQGEDPNRLQQLGRKRSRRMAVCLVAAAILWPVLGFFFLLDFGCDFASC</sequence>